<evidence type="ECO:0000259" key="2">
    <source>
        <dbReference type="Pfam" id="PF24925"/>
    </source>
</evidence>
<evidence type="ECO:0000313" key="4">
    <source>
        <dbReference type="Proteomes" id="UP000824120"/>
    </source>
</evidence>
<protein>
    <submittedName>
        <fullName evidence="3">Uncharacterized protein</fullName>
    </submittedName>
</protein>
<name>A0A9J5XRT2_SOLCO</name>
<comment type="caution">
    <text evidence="3">The sequence shown here is derived from an EMBL/GenBank/DDBJ whole genome shotgun (WGS) entry which is preliminary data.</text>
</comment>
<dbReference type="InterPro" id="IPR056648">
    <property type="entry name" value="DUF7746"/>
</dbReference>
<proteinExistence type="predicted"/>
<dbReference type="Pfam" id="PF24496">
    <property type="entry name" value="DUF7588"/>
    <property type="match status" value="1"/>
</dbReference>
<organism evidence="3 4">
    <name type="scientific">Solanum commersonii</name>
    <name type="common">Commerson's wild potato</name>
    <name type="synonym">Commerson's nightshade</name>
    <dbReference type="NCBI Taxonomy" id="4109"/>
    <lineage>
        <taxon>Eukaryota</taxon>
        <taxon>Viridiplantae</taxon>
        <taxon>Streptophyta</taxon>
        <taxon>Embryophyta</taxon>
        <taxon>Tracheophyta</taxon>
        <taxon>Spermatophyta</taxon>
        <taxon>Magnoliopsida</taxon>
        <taxon>eudicotyledons</taxon>
        <taxon>Gunneridae</taxon>
        <taxon>Pentapetalae</taxon>
        <taxon>asterids</taxon>
        <taxon>lamiids</taxon>
        <taxon>Solanales</taxon>
        <taxon>Solanaceae</taxon>
        <taxon>Solanoideae</taxon>
        <taxon>Solaneae</taxon>
        <taxon>Solanum</taxon>
    </lineage>
</organism>
<evidence type="ECO:0000259" key="1">
    <source>
        <dbReference type="Pfam" id="PF24496"/>
    </source>
</evidence>
<sequence>MDVHQIYFSPGSLARKYIQNEFLNDLNNIFQEFYEICSLHNQIMSFIPWFITTYLPLFINVLERSYKDGTGNIIKVVYPPQSHLFYLIILTLDKASTSKNILDALTMSTHFSEFKAIPMDLFENFANEMENSFDFKNHISLEFNKLQGYPKKNSGNTKFANKPSMQTYYYSRPTPQDVLIEERDWNQTNTSYSGSEIYEWNLDGLTDRQLTILVHKMLMYATICKNVKNTDRNICKIIITDFTGQLRGW</sequence>
<dbReference type="InterPro" id="IPR056010">
    <property type="entry name" value="DUF7588"/>
</dbReference>
<keyword evidence="4" id="KW-1185">Reference proteome</keyword>
<gene>
    <name evidence="3" type="ORF">H5410_041517</name>
</gene>
<feature type="domain" description="DUF7746" evidence="2">
    <location>
        <begin position="192"/>
        <end position="249"/>
    </location>
</feature>
<dbReference type="Proteomes" id="UP000824120">
    <property type="component" value="Chromosome 8"/>
</dbReference>
<accession>A0A9J5XRT2</accession>
<dbReference type="AlphaFoldDB" id="A0A9J5XRT2"/>
<reference evidence="3 4" key="1">
    <citation type="submission" date="2020-09" db="EMBL/GenBank/DDBJ databases">
        <title>De no assembly of potato wild relative species, Solanum commersonii.</title>
        <authorList>
            <person name="Cho K."/>
        </authorList>
    </citation>
    <scope>NUCLEOTIDE SEQUENCE [LARGE SCALE GENOMIC DNA]</scope>
    <source>
        <strain evidence="3">LZ3.2</strain>
        <tissue evidence="3">Leaf</tissue>
    </source>
</reference>
<dbReference type="EMBL" id="JACXVP010000008">
    <property type="protein sequence ID" value="KAG5591003.1"/>
    <property type="molecule type" value="Genomic_DNA"/>
</dbReference>
<evidence type="ECO:0000313" key="3">
    <source>
        <dbReference type="EMBL" id="KAG5591003.1"/>
    </source>
</evidence>
<dbReference type="OrthoDB" id="1735266at2759"/>
<dbReference type="Pfam" id="PF24925">
    <property type="entry name" value="DUF7746"/>
    <property type="match status" value="1"/>
</dbReference>
<feature type="domain" description="DUF7588" evidence="1">
    <location>
        <begin position="22"/>
        <end position="61"/>
    </location>
</feature>